<evidence type="ECO:0000256" key="1">
    <source>
        <dbReference type="ARBA" id="ARBA00004613"/>
    </source>
</evidence>
<dbReference type="AlphaFoldDB" id="A0A3B3QWI2"/>
<comment type="catalytic activity">
    <reaction evidence="15">
        <text>1-hexadecanoyl-2-(9Z,12Z-octadecadienoyl)-sn-glycero-3-phosphoethanolamine + H2O = 1-hexadecanoyl-sn-glycero-3-phosphoethanolamine + (9Z,12Z)-octadecadienoate + H(+)</text>
        <dbReference type="Rhea" id="RHEA:40815"/>
        <dbReference type="ChEBI" id="CHEBI:15377"/>
        <dbReference type="ChEBI" id="CHEBI:15378"/>
        <dbReference type="ChEBI" id="CHEBI:30245"/>
        <dbReference type="ChEBI" id="CHEBI:73004"/>
        <dbReference type="ChEBI" id="CHEBI:73008"/>
    </reaction>
    <physiologicalReaction direction="left-to-right" evidence="15">
        <dbReference type="Rhea" id="RHEA:40816"/>
    </physiologicalReaction>
</comment>
<feature type="active site" evidence="16">
    <location>
        <position position="137"/>
    </location>
</feature>
<dbReference type="FunFam" id="1.20.90.10:FF:000011">
    <property type="entry name" value="Phospholipase A(2)"/>
    <property type="match status" value="1"/>
</dbReference>
<comment type="catalytic activity">
    <reaction evidence="14">
        <text>1-hexadecanoyl-2-(9Z-octadecenoyl)-sn-glycero-3-phosphocholine + H2O = 1-hexadecanoyl-sn-glycero-3-phosphocholine + (9Z)-octadecenoate + H(+)</text>
        <dbReference type="Rhea" id="RHEA:38779"/>
        <dbReference type="ChEBI" id="CHEBI:15377"/>
        <dbReference type="ChEBI" id="CHEBI:15378"/>
        <dbReference type="ChEBI" id="CHEBI:30823"/>
        <dbReference type="ChEBI" id="CHEBI:72998"/>
        <dbReference type="ChEBI" id="CHEBI:73001"/>
    </reaction>
    <physiologicalReaction direction="left-to-right" evidence="14">
        <dbReference type="Rhea" id="RHEA:38780"/>
    </physiologicalReaction>
</comment>
<dbReference type="PROSITE" id="PS00119">
    <property type="entry name" value="PA2_ASP"/>
    <property type="match status" value="1"/>
</dbReference>
<comment type="catalytic activity">
    <reaction evidence="9">
        <text>N,1-dihexadecanoyl-2-(9Z,12Z-octadecadienoyl)-sn-glycero-3-phosphoethanolamine + H2O = N,1-dihexadecanoyl-sn-glycero-3-phosphoethanolamine + (9Z,12Z)-octadecadienoate + H(+)</text>
        <dbReference type="Rhea" id="RHEA:56424"/>
        <dbReference type="ChEBI" id="CHEBI:15377"/>
        <dbReference type="ChEBI" id="CHEBI:15378"/>
        <dbReference type="ChEBI" id="CHEBI:30245"/>
        <dbReference type="ChEBI" id="CHEBI:85334"/>
        <dbReference type="ChEBI" id="CHEBI:85335"/>
    </reaction>
    <physiologicalReaction direction="left-to-right" evidence="9">
        <dbReference type="Rhea" id="RHEA:56425"/>
    </physiologicalReaction>
</comment>
<comment type="catalytic activity">
    <reaction evidence="10">
        <text>1-hexadecanoyl-2-(9Z-octadecenoyl)-sn-glycero-3-phospho-(1'-sn-glycerol) + H2O = 1-hexadecanoyl-sn-glycero-3-phospho-(1'-sn-glycerol) + (9Z)-octadecenoate + H(+)</text>
        <dbReference type="Rhea" id="RHEA:40919"/>
        <dbReference type="ChEBI" id="CHEBI:15377"/>
        <dbReference type="ChEBI" id="CHEBI:15378"/>
        <dbReference type="ChEBI" id="CHEBI:30823"/>
        <dbReference type="ChEBI" id="CHEBI:72841"/>
        <dbReference type="ChEBI" id="CHEBI:75158"/>
    </reaction>
    <physiologicalReaction direction="left-to-right" evidence="10">
        <dbReference type="Rhea" id="RHEA:40920"/>
    </physiologicalReaction>
</comment>
<keyword evidence="7 20" id="KW-0443">Lipid metabolism</keyword>
<dbReference type="SUPFAM" id="SSF48619">
    <property type="entry name" value="Phospholipase A2, PLA2"/>
    <property type="match status" value="1"/>
</dbReference>
<reference evidence="22" key="1">
    <citation type="submission" date="2025-08" db="UniProtKB">
        <authorList>
            <consortium name="Ensembl"/>
        </authorList>
    </citation>
    <scope>IDENTIFICATION</scope>
</reference>
<evidence type="ECO:0000256" key="16">
    <source>
        <dbReference type="PIRSR" id="PIRSR601211-1"/>
    </source>
</evidence>
<feature type="disulfide bond" evidence="18">
    <location>
        <begin position="65"/>
        <end position="81"/>
    </location>
</feature>
<keyword evidence="23" id="KW-1185">Reference proteome</keyword>
<dbReference type="STRING" id="1676925.ENSPKIP00000010483"/>
<organism evidence="22 23">
    <name type="scientific">Paramormyrops kingsleyae</name>
    <dbReference type="NCBI Taxonomy" id="1676925"/>
    <lineage>
        <taxon>Eukaryota</taxon>
        <taxon>Metazoa</taxon>
        <taxon>Chordata</taxon>
        <taxon>Craniata</taxon>
        <taxon>Vertebrata</taxon>
        <taxon>Euteleostomi</taxon>
        <taxon>Actinopterygii</taxon>
        <taxon>Neopterygii</taxon>
        <taxon>Teleostei</taxon>
        <taxon>Osteoglossocephala</taxon>
        <taxon>Osteoglossomorpha</taxon>
        <taxon>Osteoglossiformes</taxon>
        <taxon>Mormyridae</taxon>
        <taxon>Paramormyrops</taxon>
    </lineage>
</organism>
<feature type="binding site" evidence="17">
    <location>
        <position position="64"/>
    </location>
    <ligand>
        <name>Ca(2+)</name>
        <dbReference type="ChEBI" id="CHEBI:29108"/>
    </ligand>
</feature>
<dbReference type="GO" id="GO:0006644">
    <property type="term" value="P:phospholipid metabolic process"/>
    <property type="evidence" value="ECO:0007669"/>
    <property type="project" value="InterPro"/>
</dbReference>
<evidence type="ECO:0000256" key="15">
    <source>
        <dbReference type="ARBA" id="ARBA00049039"/>
    </source>
</evidence>
<dbReference type="PANTHER" id="PTHR11716">
    <property type="entry name" value="PHOSPHOLIPASE A2 FAMILY MEMBER"/>
    <property type="match status" value="1"/>
</dbReference>
<feature type="disulfide bond" evidence="18">
    <location>
        <begin position="80"/>
        <end position="143"/>
    </location>
</feature>
<evidence type="ECO:0000256" key="8">
    <source>
        <dbReference type="ARBA" id="ARBA00023157"/>
    </source>
</evidence>
<evidence type="ECO:0000259" key="21">
    <source>
        <dbReference type="SMART" id="SM00085"/>
    </source>
</evidence>
<evidence type="ECO:0000256" key="20">
    <source>
        <dbReference type="RuleBase" id="RU361236"/>
    </source>
</evidence>
<comment type="cofactor">
    <cofactor evidence="17">
        <name>Ca(2+)</name>
        <dbReference type="ChEBI" id="CHEBI:29108"/>
    </cofactor>
    <text evidence="17">Binds 1 Ca(2+) ion per subunit.</text>
</comment>
<dbReference type="GO" id="GO:0016042">
    <property type="term" value="P:lipid catabolic process"/>
    <property type="evidence" value="ECO:0007669"/>
    <property type="project" value="InterPro"/>
</dbReference>
<feature type="binding site" evidence="17">
    <location>
        <position position="85"/>
    </location>
    <ligand>
        <name>Ca(2+)</name>
        <dbReference type="ChEBI" id="CHEBI:29108"/>
    </ligand>
</feature>
<evidence type="ECO:0000256" key="18">
    <source>
        <dbReference type="PIRSR" id="PIRSR601211-3"/>
    </source>
</evidence>
<evidence type="ECO:0000256" key="10">
    <source>
        <dbReference type="ARBA" id="ARBA00048015"/>
    </source>
</evidence>
<dbReference type="PANTHER" id="PTHR11716:SF94">
    <property type="entry name" value="PHOSPHOLIPASE A2"/>
    <property type="match status" value="1"/>
</dbReference>
<dbReference type="Proteomes" id="UP000261540">
    <property type="component" value="Unplaced"/>
</dbReference>
<keyword evidence="3 20" id="KW-0964">Secreted</keyword>
<feature type="domain" description="Phospholipase A2-like central" evidence="21">
    <location>
        <begin position="37"/>
        <end position="162"/>
    </location>
</feature>
<feature type="disulfide bond" evidence="18">
    <location>
        <begin position="87"/>
        <end position="136"/>
    </location>
</feature>
<dbReference type="Pfam" id="PF00068">
    <property type="entry name" value="Phospholip_A2_1"/>
    <property type="match status" value="1"/>
</dbReference>
<keyword evidence="8 18" id="KW-1015">Disulfide bond</keyword>
<keyword evidence="6 17" id="KW-0106">Calcium</keyword>
<proteinExistence type="inferred from homology"/>
<dbReference type="PRINTS" id="PR00389">
    <property type="entry name" value="PHPHLIPASEA2"/>
</dbReference>
<keyword evidence="4 17" id="KW-0479">Metal-binding</keyword>
<protein>
    <recommendedName>
        <fullName evidence="2 20">Phospholipase A2</fullName>
        <ecNumber evidence="2 20">3.1.1.4</ecNumber>
    </recommendedName>
</protein>
<evidence type="ECO:0000256" key="9">
    <source>
        <dbReference type="ARBA" id="ARBA00047535"/>
    </source>
</evidence>
<evidence type="ECO:0000256" key="2">
    <source>
        <dbReference type="ARBA" id="ARBA00013278"/>
    </source>
</evidence>
<evidence type="ECO:0000256" key="17">
    <source>
        <dbReference type="PIRSR" id="PIRSR601211-2"/>
    </source>
</evidence>
<feature type="disulfide bond" evidence="18">
    <location>
        <begin position="97"/>
        <end position="129"/>
    </location>
</feature>
<evidence type="ECO:0000256" key="7">
    <source>
        <dbReference type="ARBA" id="ARBA00023098"/>
    </source>
</evidence>
<evidence type="ECO:0000256" key="3">
    <source>
        <dbReference type="ARBA" id="ARBA00022525"/>
    </source>
</evidence>
<dbReference type="InterPro" id="IPR033113">
    <property type="entry name" value="PLA2_histidine"/>
</dbReference>
<reference evidence="22" key="2">
    <citation type="submission" date="2025-09" db="UniProtKB">
        <authorList>
            <consortium name="Ensembl"/>
        </authorList>
    </citation>
    <scope>IDENTIFICATION</scope>
</reference>
<name>A0A3B3QWI2_9TELE</name>
<dbReference type="CDD" id="cd00125">
    <property type="entry name" value="PLA2c"/>
    <property type="match status" value="1"/>
</dbReference>
<dbReference type="InterPro" id="IPR036444">
    <property type="entry name" value="PLipase_A2_dom_sf"/>
</dbReference>
<feature type="disulfide bond" evidence="18">
    <location>
        <begin position="122"/>
        <end position="134"/>
    </location>
</feature>
<dbReference type="GO" id="GO:0005576">
    <property type="term" value="C:extracellular region"/>
    <property type="evidence" value="ECO:0007669"/>
    <property type="project" value="UniProtKB-SubCell"/>
</dbReference>
<dbReference type="GO" id="GO:0005509">
    <property type="term" value="F:calcium ion binding"/>
    <property type="evidence" value="ECO:0007669"/>
    <property type="project" value="InterPro"/>
</dbReference>
<evidence type="ECO:0000256" key="6">
    <source>
        <dbReference type="ARBA" id="ARBA00022837"/>
    </source>
</evidence>
<evidence type="ECO:0000313" key="22">
    <source>
        <dbReference type="Ensembl" id="ENSPKIP00000010483.1"/>
    </source>
</evidence>
<evidence type="ECO:0000256" key="14">
    <source>
        <dbReference type="ARBA" id="ARBA00048699"/>
    </source>
</evidence>
<sequence length="162" mass="18314">MRFWGCSMVTGQMKTLHTLLLLSTSLSIVMMVPDYRALWQFRRMIICMMPSSRPLLDYTDYGCYCGKGGAGTPVDDLDRCCQTHDHCYSQAKPLGGCLPILDNPYTESYSYSCDKTNKSITCTEKNNACEMFICECDKHAAMCFAGAGYNKEHQNMNQELCE</sequence>
<comment type="subcellular location">
    <subcellularLocation>
        <location evidence="1 20">Secreted</location>
    </subcellularLocation>
</comment>
<evidence type="ECO:0000256" key="19">
    <source>
        <dbReference type="RuleBase" id="RU003654"/>
    </source>
</evidence>
<dbReference type="GO" id="GO:0005102">
    <property type="term" value="F:signaling receptor binding"/>
    <property type="evidence" value="ECO:0007669"/>
    <property type="project" value="UniProtKB-ARBA"/>
</dbReference>
<comment type="catalytic activity">
    <reaction evidence="13">
        <text>1-hexadecanoyl-2-(5Z,8Z,11Z,14Z-eicosatetraenoyl)-sn-glycero-3-phosphocholine + H2O = 1-hexadecanoyl-sn-glycero-3-phosphocholine + (5Z,8Z,11Z,14Z)-eicosatetraenoate + H(+)</text>
        <dbReference type="Rhea" id="RHEA:40427"/>
        <dbReference type="ChEBI" id="CHEBI:15377"/>
        <dbReference type="ChEBI" id="CHEBI:15378"/>
        <dbReference type="ChEBI" id="CHEBI:32395"/>
        <dbReference type="ChEBI" id="CHEBI:72998"/>
        <dbReference type="ChEBI" id="CHEBI:73003"/>
    </reaction>
    <physiologicalReaction direction="left-to-right" evidence="13">
        <dbReference type="Rhea" id="RHEA:40428"/>
    </physiologicalReaction>
</comment>
<dbReference type="Gene3D" id="1.20.90.10">
    <property type="entry name" value="Phospholipase A2 domain"/>
    <property type="match status" value="1"/>
</dbReference>
<feature type="binding site" evidence="17">
    <location>
        <position position="68"/>
    </location>
    <ligand>
        <name>Ca(2+)</name>
        <dbReference type="ChEBI" id="CHEBI:29108"/>
    </ligand>
</feature>
<keyword evidence="5 20" id="KW-0378">Hydrolase</keyword>
<comment type="catalytic activity">
    <reaction evidence="12">
        <text>1,2-dihexadecanoyl-sn-glycero-3-phosphocholine + H2O = 1-hexadecanoyl-sn-glycero-3-phosphocholine + hexadecanoate + H(+)</text>
        <dbReference type="Rhea" id="RHEA:41223"/>
        <dbReference type="ChEBI" id="CHEBI:7896"/>
        <dbReference type="ChEBI" id="CHEBI:15377"/>
        <dbReference type="ChEBI" id="CHEBI:15378"/>
        <dbReference type="ChEBI" id="CHEBI:72998"/>
        <dbReference type="ChEBI" id="CHEBI:72999"/>
    </reaction>
    <physiologicalReaction direction="left-to-right" evidence="12">
        <dbReference type="Rhea" id="RHEA:41224"/>
    </physiologicalReaction>
</comment>
<feature type="active site" evidence="16">
    <location>
        <position position="84"/>
    </location>
</feature>
<evidence type="ECO:0000256" key="12">
    <source>
        <dbReference type="ARBA" id="ARBA00048227"/>
    </source>
</evidence>
<comment type="catalytic activity">
    <reaction evidence="11">
        <text>N-hexadecanoyl-1,2-di-(9Z-octadecenoyl)-sn-glycero-3-phosphoethanolamine + H2O = N-hexadecanoyl-1-(9Z-octadecenoyl)-sn-glycero-3-phosphoethanolamine + (9Z)-octadecenoate + H(+)</text>
        <dbReference type="Rhea" id="RHEA:45424"/>
        <dbReference type="ChEBI" id="CHEBI:15377"/>
        <dbReference type="ChEBI" id="CHEBI:15378"/>
        <dbReference type="ChEBI" id="CHEBI:30823"/>
        <dbReference type="ChEBI" id="CHEBI:78097"/>
        <dbReference type="ChEBI" id="CHEBI:85217"/>
    </reaction>
    <physiologicalReaction direction="left-to-right" evidence="11">
        <dbReference type="Rhea" id="RHEA:45425"/>
    </physiologicalReaction>
</comment>
<evidence type="ECO:0000256" key="4">
    <source>
        <dbReference type="ARBA" id="ARBA00022723"/>
    </source>
</evidence>
<evidence type="ECO:0000256" key="5">
    <source>
        <dbReference type="ARBA" id="ARBA00022801"/>
    </source>
</evidence>
<dbReference type="GO" id="GO:0005543">
    <property type="term" value="F:phospholipid binding"/>
    <property type="evidence" value="ECO:0007669"/>
    <property type="project" value="TreeGrafter"/>
</dbReference>
<dbReference type="InterPro" id="IPR001211">
    <property type="entry name" value="PLA2"/>
</dbReference>
<dbReference type="PROSITE" id="PS00118">
    <property type="entry name" value="PA2_HIS"/>
    <property type="match status" value="1"/>
</dbReference>
<dbReference type="GeneTree" id="ENSGT00940000154885"/>
<evidence type="ECO:0000256" key="13">
    <source>
        <dbReference type="ARBA" id="ARBA00048373"/>
    </source>
</evidence>
<comment type="similarity">
    <text evidence="19">Belongs to the phospholipase A2 family.</text>
</comment>
<comment type="catalytic activity">
    <reaction evidence="20">
        <text>a 1,2-diacyl-sn-glycero-3-phosphocholine + H2O = a 1-acyl-sn-glycero-3-phosphocholine + a fatty acid + H(+)</text>
        <dbReference type="Rhea" id="RHEA:15801"/>
        <dbReference type="ChEBI" id="CHEBI:15377"/>
        <dbReference type="ChEBI" id="CHEBI:15378"/>
        <dbReference type="ChEBI" id="CHEBI:28868"/>
        <dbReference type="ChEBI" id="CHEBI:57643"/>
        <dbReference type="ChEBI" id="CHEBI:58168"/>
        <dbReference type="EC" id="3.1.1.4"/>
    </reaction>
</comment>
<evidence type="ECO:0000313" key="23">
    <source>
        <dbReference type="Proteomes" id="UP000261540"/>
    </source>
</evidence>
<dbReference type="InterPro" id="IPR033112">
    <property type="entry name" value="PLA2_Asp_AS"/>
</dbReference>
<dbReference type="EC" id="3.1.1.4" evidence="2 20"/>
<accession>A0A3B3QWI2</accession>
<dbReference type="SMART" id="SM00085">
    <property type="entry name" value="PA2c"/>
    <property type="match status" value="1"/>
</dbReference>
<dbReference type="GO" id="GO:0050482">
    <property type="term" value="P:arachidonate secretion"/>
    <property type="evidence" value="ECO:0007669"/>
    <property type="project" value="InterPro"/>
</dbReference>
<dbReference type="Ensembl" id="ENSPKIT00000034616.1">
    <property type="protein sequence ID" value="ENSPKIP00000010483.1"/>
    <property type="gene ID" value="ENSPKIG00000025187.1"/>
</dbReference>
<dbReference type="GO" id="GO:0047498">
    <property type="term" value="F:calcium-dependent phospholipase A2 activity"/>
    <property type="evidence" value="ECO:0007669"/>
    <property type="project" value="TreeGrafter"/>
</dbReference>
<evidence type="ECO:0000256" key="11">
    <source>
        <dbReference type="ARBA" id="ARBA00048221"/>
    </source>
</evidence>
<feature type="binding site" evidence="17">
    <location>
        <position position="66"/>
    </location>
    <ligand>
        <name>Ca(2+)</name>
        <dbReference type="ChEBI" id="CHEBI:29108"/>
    </ligand>
</feature>
<dbReference type="InterPro" id="IPR016090">
    <property type="entry name" value="PLA2-like_dom"/>
</dbReference>